<accession>A0ABW4QZ43</accession>
<evidence type="ECO:0008006" key="3">
    <source>
        <dbReference type="Google" id="ProtNLM"/>
    </source>
</evidence>
<gene>
    <name evidence="1" type="ORF">ACFSDX_20825</name>
</gene>
<dbReference type="Proteomes" id="UP001597197">
    <property type="component" value="Unassembled WGS sequence"/>
</dbReference>
<proteinExistence type="predicted"/>
<organism evidence="1 2">
    <name type="scientific">Hymenobacter bucti</name>
    <dbReference type="NCBI Taxonomy" id="1844114"/>
    <lineage>
        <taxon>Bacteria</taxon>
        <taxon>Pseudomonadati</taxon>
        <taxon>Bacteroidota</taxon>
        <taxon>Cytophagia</taxon>
        <taxon>Cytophagales</taxon>
        <taxon>Hymenobacteraceae</taxon>
        <taxon>Hymenobacter</taxon>
    </lineage>
</organism>
<comment type="caution">
    <text evidence="1">The sequence shown here is derived from an EMBL/GenBank/DDBJ whole genome shotgun (WGS) entry which is preliminary data.</text>
</comment>
<protein>
    <recommendedName>
        <fullName evidence="3">DUF3445 domain-containing protein</fullName>
    </recommendedName>
</protein>
<dbReference type="RefSeq" id="WP_382317071.1">
    <property type="nucleotide sequence ID" value="NZ_JBHUFD010000018.1"/>
</dbReference>
<evidence type="ECO:0000313" key="1">
    <source>
        <dbReference type="EMBL" id="MFD1874891.1"/>
    </source>
</evidence>
<evidence type="ECO:0000313" key="2">
    <source>
        <dbReference type="Proteomes" id="UP001597197"/>
    </source>
</evidence>
<sequence length="331" mass="35386">MASSPPLTGFFLDELTLPWGTTLAEAAARLAGRPQWPPYGGWPNLRPACSHVLGLAATGCDLRAPAHARPVLHASYHLAAPPHYAGQPAEASQWQEPLTAQLGPPTQAEVMERPGVTGSSMVVYAAHWQWPGVRLSLAAYGGARPEAGGPVGASLFLDWEDEQTAAHPYAVAAAREAALLAAVAGPAVAATVFHLTQAQVPYTHFNFGEPRPPNDERRRVQRALYREHLLETPPYFQQRLAAAEVALWPVPGRAAWAVSTRWDTLVLPVAAPPRIELLTAQPGRGPGYVQLDIGTLRLTDALAAPALPALASALARLPGVIVGRREDYDGW</sequence>
<dbReference type="EMBL" id="JBHUFD010000018">
    <property type="protein sequence ID" value="MFD1874891.1"/>
    <property type="molecule type" value="Genomic_DNA"/>
</dbReference>
<name>A0ABW4QZ43_9BACT</name>
<keyword evidence="2" id="KW-1185">Reference proteome</keyword>
<reference evidence="2" key="1">
    <citation type="journal article" date="2019" name="Int. J. Syst. Evol. Microbiol.">
        <title>The Global Catalogue of Microorganisms (GCM) 10K type strain sequencing project: providing services to taxonomists for standard genome sequencing and annotation.</title>
        <authorList>
            <consortium name="The Broad Institute Genomics Platform"/>
            <consortium name="The Broad Institute Genome Sequencing Center for Infectious Disease"/>
            <person name="Wu L."/>
            <person name="Ma J."/>
        </authorList>
    </citation>
    <scope>NUCLEOTIDE SEQUENCE [LARGE SCALE GENOMIC DNA]</scope>
    <source>
        <strain evidence="2">CGMCC 1.15795</strain>
    </source>
</reference>